<keyword evidence="1" id="KW-0732">Signal</keyword>
<proteinExistence type="predicted"/>
<dbReference type="InParanoid" id="A0A212FDN8"/>
<dbReference type="AlphaFoldDB" id="A0A212FDN8"/>
<evidence type="ECO:0000313" key="2">
    <source>
        <dbReference type="EMBL" id="OWR51807.1"/>
    </source>
</evidence>
<evidence type="ECO:0000313" key="3">
    <source>
        <dbReference type="Proteomes" id="UP000007151"/>
    </source>
</evidence>
<dbReference type="KEGG" id="dpl:KGM_203065"/>
<organism evidence="2 3">
    <name type="scientific">Danaus plexippus plexippus</name>
    <dbReference type="NCBI Taxonomy" id="278856"/>
    <lineage>
        <taxon>Eukaryota</taxon>
        <taxon>Metazoa</taxon>
        <taxon>Ecdysozoa</taxon>
        <taxon>Arthropoda</taxon>
        <taxon>Hexapoda</taxon>
        <taxon>Insecta</taxon>
        <taxon>Pterygota</taxon>
        <taxon>Neoptera</taxon>
        <taxon>Endopterygota</taxon>
        <taxon>Lepidoptera</taxon>
        <taxon>Glossata</taxon>
        <taxon>Ditrysia</taxon>
        <taxon>Papilionoidea</taxon>
        <taxon>Nymphalidae</taxon>
        <taxon>Danainae</taxon>
        <taxon>Danaini</taxon>
        <taxon>Danaina</taxon>
        <taxon>Danaus</taxon>
        <taxon>Danaus</taxon>
    </lineage>
</organism>
<feature type="signal peptide" evidence="1">
    <location>
        <begin position="1"/>
        <end position="18"/>
    </location>
</feature>
<name>A0A212FDN8_DANPL</name>
<evidence type="ECO:0000256" key="1">
    <source>
        <dbReference type="SAM" id="SignalP"/>
    </source>
</evidence>
<gene>
    <name evidence="2" type="ORF">KGM_203065</name>
</gene>
<sequence length="95" mass="10143">MVVLLFLILFSVDSLTHAYNGYIVPAPVMGVAYAPAVPVQRASHTHTVFINPESARTGQDARGARSQPETRKLLSSILTLPGIVADKLISGEISV</sequence>
<comment type="caution">
    <text evidence="2">The sequence shown here is derived from an EMBL/GenBank/DDBJ whole genome shotgun (WGS) entry which is preliminary data.</text>
</comment>
<feature type="chain" id="PRO_5011119855" evidence="1">
    <location>
        <begin position="19"/>
        <end position="95"/>
    </location>
</feature>
<keyword evidence="3" id="KW-1185">Reference proteome</keyword>
<reference evidence="2 3" key="1">
    <citation type="journal article" date="2011" name="Cell">
        <title>The monarch butterfly genome yields insights into long-distance migration.</title>
        <authorList>
            <person name="Zhan S."/>
            <person name="Merlin C."/>
            <person name="Boore J.L."/>
            <person name="Reppert S.M."/>
        </authorList>
    </citation>
    <scope>NUCLEOTIDE SEQUENCE [LARGE SCALE GENOMIC DNA]</scope>
    <source>
        <strain evidence="2">F-2</strain>
    </source>
</reference>
<dbReference type="EMBL" id="AGBW02009041">
    <property type="protein sequence ID" value="OWR51807.1"/>
    <property type="molecule type" value="Genomic_DNA"/>
</dbReference>
<protein>
    <submittedName>
        <fullName evidence="2">Uncharacterized protein</fullName>
    </submittedName>
</protein>
<accession>A0A212FDN8</accession>
<dbReference type="Proteomes" id="UP000007151">
    <property type="component" value="Unassembled WGS sequence"/>
</dbReference>